<gene>
    <name evidence="2" type="ORF">FHR98_002274</name>
</gene>
<dbReference type="Proteomes" id="UP000581135">
    <property type="component" value="Unassembled WGS sequence"/>
</dbReference>
<protein>
    <submittedName>
        <fullName evidence="2">Uncharacterized protein (DUF58 family)</fullName>
    </submittedName>
</protein>
<dbReference type="Pfam" id="PF01882">
    <property type="entry name" value="DUF58"/>
    <property type="match status" value="1"/>
</dbReference>
<feature type="domain" description="DUF58" evidence="1">
    <location>
        <begin position="61"/>
        <end position="260"/>
    </location>
</feature>
<evidence type="ECO:0000313" key="3">
    <source>
        <dbReference type="Proteomes" id="UP000581135"/>
    </source>
</evidence>
<evidence type="ECO:0000313" key="2">
    <source>
        <dbReference type="EMBL" id="MBB3065971.1"/>
    </source>
</evidence>
<accession>A0A839ST42</accession>
<dbReference type="InterPro" id="IPR002881">
    <property type="entry name" value="DUF58"/>
</dbReference>
<sequence>MDKRHTREGVGREALRLRQQSEQAASRLPALLLNAERVASTVAQGVHGRRRVGQGETFWQFRQYEQGDSLQQLDWRQSAKSDRLYIREQEWEAAQSAWLWVDASASMDWRSLDTLPFKSERAKLLMMALAVLSIRAGERVALLGSNQSPRSGRGALMNLASQLSVVADRGLPPLRHLPRNAQLVFCSDFLMPYDDLEQRLRHFLASGLRGHLVQILDPAELALPYQGRTRFEGLEGEESWLLSRVEAVRPRYIERLKRLRESLVDFCAAAGWGYSLHVTERAPETTLLALHQALSANRRMFF</sequence>
<dbReference type="RefSeq" id="WP_183416797.1">
    <property type="nucleotide sequence ID" value="NZ_JACHXA010000006.1"/>
</dbReference>
<reference evidence="2 3" key="1">
    <citation type="submission" date="2020-08" db="EMBL/GenBank/DDBJ databases">
        <title>Genomic Encyclopedia of Type Strains, Phase III (KMG-III): the genomes of soil and plant-associated and newly described type strains.</title>
        <authorList>
            <person name="Whitman W."/>
        </authorList>
    </citation>
    <scope>NUCLEOTIDE SEQUENCE [LARGE SCALE GENOMIC DNA]</scope>
    <source>
        <strain evidence="2 3">CECT 8803</strain>
    </source>
</reference>
<dbReference type="EMBL" id="JACHXA010000006">
    <property type="protein sequence ID" value="MBB3065971.1"/>
    <property type="molecule type" value="Genomic_DNA"/>
</dbReference>
<dbReference type="AlphaFoldDB" id="A0A839ST42"/>
<organism evidence="2 3">
    <name type="scientific">Limibacillus halophilus</name>
    <dbReference type="NCBI Taxonomy" id="1579333"/>
    <lineage>
        <taxon>Bacteria</taxon>
        <taxon>Pseudomonadati</taxon>
        <taxon>Pseudomonadota</taxon>
        <taxon>Alphaproteobacteria</taxon>
        <taxon>Rhodospirillales</taxon>
        <taxon>Rhodovibrionaceae</taxon>
        <taxon>Limibacillus</taxon>
    </lineage>
</organism>
<evidence type="ECO:0000259" key="1">
    <source>
        <dbReference type="Pfam" id="PF01882"/>
    </source>
</evidence>
<comment type="caution">
    <text evidence="2">The sequence shown here is derived from an EMBL/GenBank/DDBJ whole genome shotgun (WGS) entry which is preliminary data.</text>
</comment>
<name>A0A839ST42_9PROT</name>
<keyword evidence="3" id="KW-1185">Reference proteome</keyword>
<dbReference type="PANTHER" id="PTHR33608:SF6">
    <property type="entry name" value="BLL2464 PROTEIN"/>
    <property type="match status" value="1"/>
</dbReference>
<proteinExistence type="predicted"/>
<dbReference type="PANTHER" id="PTHR33608">
    <property type="entry name" value="BLL2464 PROTEIN"/>
    <property type="match status" value="1"/>
</dbReference>